<dbReference type="AlphaFoldDB" id="B0DDY6"/>
<dbReference type="InParanoid" id="B0DDY6"/>
<dbReference type="EMBL" id="DS547105">
    <property type="protein sequence ID" value="EDR07168.1"/>
    <property type="molecule type" value="Genomic_DNA"/>
</dbReference>
<dbReference type="KEGG" id="lbc:LACBIDRAFT_299070"/>
<keyword evidence="2" id="KW-1185">Reference proteome</keyword>
<dbReference type="HOGENOM" id="CLU_1875786_0_0_1"/>
<sequence>MVANIWTGMGASSVREVVDIHPNKSCRSRQLGTKSIPHIFHIHPTSTFSFPRTSLPTKDPTSIVISKPISNAVKRNAHPYYAMTTSTVTVSCSSSSPHHQVHITTLTQHHHIPSMPSPSAQVSPTKYKLPTGLVGA</sequence>
<accession>B0DDY6</accession>
<protein>
    <submittedName>
        <fullName evidence="1">Predicted protein</fullName>
    </submittedName>
</protein>
<name>B0DDY6_LACBS</name>
<dbReference type="Proteomes" id="UP000001194">
    <property type="component" value="Unassembled WGS sequence"/>
</dbReference>
<reference evidence="1 2" key="1">
    <citation type="journal article" date="2008" name="Nature">
        <title>The genome of Laccaria bicolor provides insights into mycorrhizal symbiosis.</title>
        <authorList>
            <person name="Martin F."/>
            <person name="Aerts A."/>
            <person name="Ahren D."/>
            <person name="Brun A."/>
            <person name="Danchin E.G.J."/>
            <person name="Duchaussoy F."/>
            <person name="Gibon J."/>
            <person name="Kohler A."/>
            <person name="Lindquist E."/>
            <person name="Pereda V."/>
            <person name="Salamov A."/>
            <person name="Shapiro H.J."/>
            <person name="Wuyts J."/>
            <person name="Blaudez D."/>
            <person name="Buee M."/>
            <person name="Brokstein P."/>
            <person name="Canbaeck B."/>
            <person name="Cohen D."/>
            <person name="Courty P.E."/>
            <person name="Coutinho P.M."/>
            <person name="Delaruelle C."/>
            <person name="Detter J.C."/>
            <person name="Deveau A."/>
            <person name="DiFazio S."/>
            <person name="Duplessis S."/>
            <person name="Fraissinet-Tachet L."/>
            <person name="Lucic E."/>
            <person name="Frey-Klett P."/>
            <person name="Fourrey C."/>
            <person name="Feussner I."/>
            <person name="Gay G."/>
            <person name="Grimwood J."/>
            <person name="Hoegger P.J."/>
            <person name="Jain P."/>
            <person name="Kilaru S."/>
            <person name="Labbe J."/>
            <person name="Lin Y.C."/>
            <person name="Legue V."/>
            <person name="Le Tacon F."/>
            <person name="Marmeisse R."/>
            <person name="Melayah D."/>
            <person name="Montanini B."/>
            <person name="Muratet M."/>
            <person name="Nehls U."/>
            <person name="Niculita-Hirzel H."/>
            <person name="Oudot-Le Secq M.P."/>
            <person name="Peter M."/>
            <person name="Quesneville H."/>
            <person name="Rajashekar B."/>
            <person name="Reich M."/>
            <person name="Rouhier N."/>
            <person name="Schmutz J."/>
            <person name="Yin T."/>
            <person name="Chalot M."/>
            <person name="Henrissat B."/>
            <person name="Kuees U."/>
            <person name="Lucas S."/>
            <person name="Van de Peer Y."/>
            <person name="Podila G.K."/>
            <person name="Polle A."/>
            <person name="Pukkila P.J."/>
            <person name="Richardson P.M."/>
            <person name="Rouze P."/>
            <person name="Sanders I.R."/>
            <person name="Stajich J.E."/>
            <person name="Tunlid A."/>
            <person name="Tuskan G."/>
            <person name="Grigoriev I.V."/>
        </authorList>
    </citation>
    <scope>NUCLEOTIDE SEQUENCE [LARGE SCALE GENOMIC DNA]</scope>
    <source>
        <strain evidence="2">S238N-H82 / ATCC MYA-4686</strain>
    </source>
</reference>
<dbReference type="GeneID" id="6077721"/>
<proteinExistence type="predicted"/>
<organism evidence="2">
    <name type="scientific">Laccaria bicolor (strain S238N-H82 / ATCC MYA-4686)</name>
    <name type="common">Bicoloured deceiver</name>
    <name type="synonym">Laccaria laccata var. bicolor</name>
    <dbReference type="NCBI Taxonomy" id="486041"/>
    <lineage>
        <taxon>Eukaryota</taxon>
        <taxon>Fungi</taxon>
        <taxon>Dikarya</taxon>
        <taxon>Basidiomycota</taxon>
        <taxon>Agaricomycotina</taxon>
        <taxon>Agaricomycetes</taxon>
        <taxon>Agaricomycetidae</taxon>
        <taxon>Agaricales</taxon>
        <taxon>Agaricineae</taxon>
        <taxon>Hydnangiaceae</taxon>
        <taxon>Laccaria</taxon>
    </lineage>
</organism>
<evidence type="ECO:0000313" key="1">
    <source>
        <dbReference type="EMBL" id="EDR07168.1"/>
    </source>
</evidence>
<gene>
    <name evidence="1" type="ORF">LACBIDRAFT_299070</name>
</gene>
<dbReference type="RefSeq" id="XP_001882099.1">
    <property type="nucleotide sequence ID" value="XM_001882064.1"/>
</dbReference>
<evidence type="ECO:0000313" key="2">
    <source>
        <dbReference type="Proteomes" id="UP000001194"/>
    </source>
</evidence>